<reference evidence="2 3" key="1">
    <citation type="journal article" date="2024" name="Plant Biotechnol. J.">
        <title>Dendrobium thyrsiflorum genome and its molecular insights into genes involved in important horticultural traits.</title>
        <authorList>
            <person name="Chen B."/>
            <person name="Wang J.Y."/>
            <person name="Zheng P.J."/>
            <person name="Li K.L."/>
            <person name="Liang Y.M."/>
            <person name="Chen X.F."/>
            <person name="Zhang C."/>
            <person name="Zhao X."/>
            <person name="He X."/>
            <person name="Zhang G.Q."/>
            <person name="Liu Z.J."/>
            <person name="Xu Q."/>
        </authorList>
    </citation>
    <scope>NUCLEOTIDE SEQUENCE [LARGE SCALE GENOMIC DNA]</scope>
    <source>
        <strain evidence="2">GZMU011</strain>
    </source>
</reference>
<evidence type="ECO:0000313" key="2">
    <source>
        <dbReference type="EMBL" id="KAL0918627.1"/>
    </source>
</evidence>
<feature type="region of interest" description="Disordered" evidence="1">
    <location>
        <begin position="1"/>
        <end position="28"/>
    </location>
</feature>
<feature type="region of interest" description="Disordered" evidence="1">
    <location>
        <begin position="202"/>
        <end position="226"/>
    </location>
</feature>
<name>A0ABD0V7F5_DENTH</name>
<evidence type="ECO:0000313" key="3">
    <source>
        <dbReference type="Proteomes" id="UP001552299"/>
    </source>
</evidence>
<dbReference type="NCBIfam" id="TIGR01570">
    <property type="entry name" value="A_thal_3588"/>
    <property type="match status" value="1"/>
</dbReference>
<dbReference type="AlphaFoldDB" id="A0ABD0V7F5"/>
<dbReference type="InterPro" id="IPR006460">
    <property type="entry name" value="MIZ1-like_pln"/>
</dbReference>
<organism evidence="2 3">
    <name type="scientific">Dendrobium thyrsiflorum</name>
    <name type="common">Pinecone-like raceme dendrobium</name>
    <name type="synonym">Orchid</name>
    <dbReference type="NCBI Taxonomy" id="117978"/>
    <lineage>
        <taxon>Eukaryota</taxon>
        <taxon>Viridiplantae</taxon>
        <taxon>Streptophyta</taxon>
        <taxon>Embryophyta</taxon>
        <taxon>Tracheophyta</taxon>
        <taxon>Spermatophyta</taxon>
        <taxon>Magnoliopsida</taxon>
        <taxon>Liliopsida</taxon>
        <taxon>Asparagales</taxon>
        <taxon>Orchidaceae</taxon>
        <taxon>Epidendroideae</taxon>
        <taxon>Malaxideae</taxon>
        <taxon>Dendrobiinae</taxon>
        <taxon>Dendrobium</taxon>
    </lineage>
</organism>
<dbReference type="Proteomes" id="UP001552299">
    <property type="component" value="Unassembled WGS sequence"/>
</dbReference>
<feature type="region of interest" description="Disordered" evidence="1">
    <location>
        <begin position="259"/>
        <end position="280"/>
    </location>
</feature>
<keyword evidence="3" id="KW-1185">Reference proteome</keyword>
<accession>A0ABD0V7F5</accession>
<protein>
    <recommendedName>
        <fullName evidence="4">Protein MIZU-KUSSEI 1</fullName>
    </recommendedName>
</protein>
<dbReference type="PANTHER" id="PTHR31696:SF71">
    <property type="entry name" value="PROTEIN MIZU-KUSSEI 1"/>
    <property type="match status" value="1"/>
</dbReference>
<dbReference type="PANTHER" id="PTHR31696">
    <property type="entry name" value="PROTEIN MIZU-KUSSEI 1"/>
    <property type="match status" value="1"/>
</dbReference>
<evidence type="ECO:0008006" key="4">
    <source>
        <dbReference type="Google" id="ProtNLM"/>
    </source>
</evidence>
<evidence type="ECO:0000256" key="1">
    <source>
        <dbReference type="SAM" id="MobiDB-lite"/>
    </source>
</evidence>
<dbReference type="EMBL" id="JANQDX010000009">
    <property type="protein sequence ID" value="KAL0918627.1"/>
    <property type="molecule type" value="Genomic_DNA"/>
</dbReference>
<gene>
    <name evidence="2" type="ORF">M5K25_010646</name>
</gene>
<comment type="caution">
    <text evidence="2">The sequence shown here is derived from an EMBL/GenBank/DDBJ whole genome shotgun (WGS) entry which is preliminary data.</text>
</comment>
<sequence length="291" mass="30829">MSSSTDVGPIVRFPSSSSDSGGSPLQLRRRASLSTPPLPTLCLMSTGSSFLRSLFPSLRAAYSWLRIPTLPLTTTPRSSSPSRRLTITFFGHRKGRISFAVQENPRSHPLLLLELATPTSHLVKEMASGMVRILLEAEQGKLKRTLWEEPVWSMFCNGQRCGYAVARECTAADLKLLSAVSAVSVGAGVMHVAVALPSTEDVKEPAATDPAAPTATAGACLSRSGSKVGGVGDGEVMYMRARFERVVGSKDSEALYMMNPDAAGKGDQGTGSAGKNSSNGAPELSIFLLRV</sequence>
<feature type="compositionally biased region" description="Low complexity" evidence="1">
    <location>
        <begin position="207"/>
        <end position="219"/>
    </location>
</feature>
<dbReference type="Pfam" id="PF04759">
    <property type="entry name" value="DUF617"/>
    <property type="match status" value="1"/>
</dbReference>
<proteinExistence type="predicted"/>